<evidence type="ECO:0000256" key="1">
    <source>
        <dbReference type="ARBA" id="ARBA00001946"/>
    </source>
</evidence>
<dbReference type="Proteomes" id="UP000641137">
    <property type="component" value="Unassembled WGS sequence"/>
</dbReference>
<dbReference type="InterPro" id="IPR005000">
    <property type="entry name" value="Aldolase/citrate-lyase_domain"/>
</dbReference>
<gene>
    <name evidence="8" type="ORF">GCM10010136_29960</name>
</gene>
<evidence type="ECO:0000313" key="8">
    <source>
        <dbReference type="EMBL" id="GHC78212.1"/>
    </source>
</evidence>
<name>A0A8J3DPU1_9HYPH</name>
<comment type="caution">
    <text evidence="8">The sequence shown here is derived from an EMBL/GenBank/DDBJ whole genome shotgun (WGS) entry which is preliminary data.</text>
</comment>
<dbReference type="PANTHER" id="PTHR32308:SF0">
    <property type="entry name" value="HPCH_HPAI ALDOLASE_CITRATE LYASE DOMAIN-CONTAINING PROTEIN"/>
    <property type="match status" value="1"/>
</dbReference>
<keyword evidence="9" id="KW-1185">Reference proteome</keyword>
<protein>
    <submittedName>
        <fullName evidence="8">Citryl-CoA lyase</fullName>
    </submittedName>
</protein>
<evidence type="ECO:0000259" key="7">
    <source>
        <dbReference type="Pfam" id="PF03328"/>
    </source>
</evidence>
<evidence type="ECO:0000256" key="2">
    <source>
        <dbReference type="ARBA" id="ARBA00005568"/>
    </source>
</evidence>
<feature type="binding site" evidence="6">
    <location>
        <position position="140"/>
    </location>
    <ligand>
        <name>Mg(2+)</name>
        <dbReference type="ChEBI" id="CHEBI:18420"/>
    </ligand>
</feature>
<dbReference type="InterPro" id="IPR011206">
    <property type="entry name" value="Citrate_lyase_beta/mcl1/mcl2"/>
</dbReference>
<organism evidence="8 9">
    <name type="scientific">Limoniibacter endophyticus</name>
    <dbReference type="NCBI Taxonomy" id="1565040"/>
    <lineage>
        <taxon>Bacteria</taxon>
        <taxon>Pseudomonadati</taxon>
        <taxon>Pseudomonadota</taxon>
        <taxon>Alphaproteobacteria</taxon>
        <taxon>Hyphomicrobiales</taxon>
        <taxon>Bartonellaceae</taxon>
        <taxon>Limoniibacter</taxon>
    </lineage>
</organism>
<dbReference type="PIRSF" id="PIRSF015582">
    <property type="entry name" value="Cit_lyase_B"/>
    <property type="match status" value="1"/>
</dbReference>
<reference evidence="8" key="1">
    <citation type="journal article" date="2014" name="Int. J. Syst. Evol. Microbiol.">
        <title>Complete genome sequence of Corynebacterium casei LMG S-19264T (=DSM 44701T), isolated from a smear-ripened cheese.</title>
        <authorList>
            <consortium name="US DOE Joint Genome Institute (JGI-PGF)"/>
            <person name="Walter F."/>
            <person name="Albersmeier A."/>
            <person name="Kalinowski J."/>
            <person name="Ruckert C."/>
        </authorList>
    </citation>
    <scope>NUCLEOTIDE SEQUENCE</scope>
    <source>
        <strain evidence="8">KCTC 42097</strain>
    </source>
</reference>
<feature type="binding site" evidence="5">
    <location>
        <position position="114"/>
    </location>
    <ligand>
        <name>substrate</name>
    </ligand>
</feature>
<evidence type="ECO:0000256" key="4">
    <source>
        <dbReference type="ARBA" id="ARBA00022842"/>
    </source>
</evidence>
<feature type="domain" description="HpcH/HpaI aldolase/citrate lyase" evidence="7">
    <location>
        <begin position="7"/>
        <end position="207"/>
    </location>
</feature>
<evidence type="ECO:0000256" key="5">
    <source>
        <dbReference type="PIRSR" id="PIRSR015582-1"/>
    </source>
</evidence>
<accession>A0A8J3DPU1</accession>
<dbReference type="SUPFAM" id="SSF51621">
    <property type="entry name" value="Phosphoenolpyruvate/pyruvate domain"/>
    <property type="match status" value="1"/>
</dbReference>
<sequence>MTLLAPLFVPGDRPDRFAKALATPASAVIIDLEDAVDPARKDEARGNLVGHGLSNKPVFGRLNAADTRWWDDDMRAAVEARLAGVLIPKAESIEALYEARAKLRPDSHIIPLVETAVGLSRLRDMLMVPGVLCAGFGSLDFGLDLGCEPEWEPLLYARSEIVLASRLANVSAPIDGVTPSFDDPERVEADARRARSMGFAGKLLIHPKQIAPVLAAFRPSSQDIEWARRVVEAATSDAAIKVDGQMIDKPLVEKARRILSAGHVA</sequence>
<keyword evidence="3 6" id="KW-0479">Metal-binding</keyword>
<dbReference type="Pfam" id="PF03328">
    <property type="entry name" value="HpcH_HpaI"/>
    <property type="match status" value="1"/>
</dbReference>
<dbReference type="InterPro" id="IPR015813">
    <property type="entry name" value="Pyrv/PenolPyrv_kinase-like_dom"/>
</dbReference>
<dbReference type="GO" id="GO:0000287">
    <property type="term" value="F:magnesium ion binding"/>
    <property type="evidence" value="ECO:0007669"/>
    <property type="project" value="TreeGrafter"/>
</dbReference>
<dbReference type="RefSeq" id="WP_189491900.1">
    <property type="nucleotide sequence ID" value="NZ_BMZO01000010.1"/>
</dbReference>
<proteinExistence type="inferred from homology"/>
<dbReference type="AlphaFoldDB" id="A0A8J3DPU1"/>
<feature type="binding site" evidence="6">
    <location>
        <position position="114"/>
    </location>
    <ligand>
        <name>Mg(2+)</name>
        <dbReference type="ChEBI" id="CHEBI:18420"/>
    </ligand>
</feature>
<dbReference type="GO" id="GO:0016829">
    <property type="term" value="F:lyase activity"/>
    <property type="evidence" value="ECO:0007669"/>
    <property type="project" value="UniProtKB-KW"/>
</dbReference>
<feature type="binding site" evidence="5">
    <location>
        <position position="61"/>
    </location>
    <ligand>
        <name>substrate</name>
    </ligand>
</feature>
<dbReference type="Gene3D" id="3.20.20.60">
    <property type="entry name" value="Phosphoenolpyruvate-binding domains"/>
    <property type="match status" value="1"/>
</dbReference>
<comment type="similarity">
    <text evidence="2">Belongs to the HpcH/HpaI aldolase family.</text>
</comment>
<dbReference type="InterPro" id="IPR040442">
    <property type="entry name" value="Pyrv_kinase-like_dom_sf"/>
</dbReference>
<dbReference type="EMBL" id="BMZO01000010">
    <property type="protein sequence ID" value="GHC78212.1"/>
    <property type="molecule type" value="Genomic_DNA"/>
</dbReference>
<keyword evidence="4 6" id="KW-0460">Magnesium</keyword>
<comment type="cofactor">
    <cofactor evidence="1">
        <name>Mg(2+)</name>
        <dbReference type="ChEBI" id="CHEBI:18420"/>
    </cofactor>
</comment>
<evidence type="ECO:0000256" key="6">
    <source>
        <dbReference type="PIRSR" id="PIRSR015582-2"/>
    </source>
</evidence>
<evidence type="ECO:0000313" key="9">
    <source>
        <dbReference type="Proteomes" id="UP000641137"/>
    </source>
</evidence>
<keyword evidence="8" id="KW-0456">Lyase</keyword>
<reference evidence="8" key="2">
    <citation type="submission" date="2020-09" db="EMBL/GenBank/DDBJ databases">
        <authorList>
            <person name="Sun Q."/>
            <person name="Kim S."/>
        </authorList>
    </citation>
    <scope>NUCLEOTIDE SEQUENCE</scope>
    <source>
        <strain evidence="8">KCTC 42097</strain>
    </source>
</reference>
<evidence type="ECO:0000256" key="3">
    <source>
        <dbReference type="ARBA" id="ARBA00022723"/>
    </source>
</evidence>
<dbReference type="PANTHER" id="PTHR32308">
    <property type="entry name" value="LYASE BETA SUBUNIT, PUTATIVE (AFU_ORTHOLOGUE AFUA_4G13030)-RELATED"/>
    <property type="match status" value="1"/>
</dbReference>
<dbReference type="GO" id="GO:0006107">
    <property type="term" value="P:oxaloacetate metabolic process"/>
    <property type="evidence" value="ECO:0007669"/>
    <property type="project" value="TreeGrafter"/>
</dbReference>